<dbReference type="CDD" id="cd01097">
    <property type="entry name" value="Tetrahydromethanopterin_reductase"/>
    <property type="match status" value="1"/>
</dbReference>
<dbReference type="InterPro" id="IPR019919">
    <property type="entry name" value="Lucif-like_OxRdtase_MSMEG_2256"/>
</dbReference>
<dbReference type="RefSeq" id="WP_166657696.1">
    <property type="nucleotide sequence ID" value="NZ_SOAU01000001.1"/>
</dbReference>
<name>A0A4V3EJH9_9ACTN</name>
<dbReference type="InterPro" id="IPR011251">
    <property type="entry name" value="Luciferase-like_dom"/>
</dbReference>
<dbReference type="Gene3D" id="3.20.20.30">
    <property type="entry name" value="Luciferase-like domain"/>
    <property type="match status" value="1"/>
</dbReference>
<gene>
    <name evidence="2" type="ORF">BDK89_3886</name>
</gene>
<organism evidence="2 3">
    <name type="scientific">Ilumatobacter fluminis</name>
    <dbReference type="NCBI Taxonomy" id="467091"/>
    <lineage>
        <taxon>Bacteria</taxon>
        <taxon>Bacillati</taxon>
        <taxon>Actinomycetota</taxon>
        <taxon>Acidimicrobiia</taxon>
        <taxon>Acidimicrobiales</taxon>
        <taxon>Ilumatobacteraceae</taxon>
        <taxon>Ilumatobacter</taxon>
    </lineage>
</organism>
<evidence type="ECO:0000313" key="3">
    <source>
        <dbReference type="Proteomes" id="UP000294558"/>
    </source>
</evidence>
<proteinExistence type="predicted"/>
<keyword evidence="3" id="KW-1185">Reference proteome</keyword>
<comment type="caution">
    <text evidence="2">The sequence shown here is derived from an EMBL/GenBank/DDBJ whole genome shotgun (WGS) entry which is preliminary data.</text>
</comment>
<protein>
    <submittedName>
        <fullName evidence="2">Putative F420-dependent oxidoreductase</fullName>
    </submittedName>
</protein>
<accession>A0A4V3EJH9</accession>
<dbReference type="SUPFAM" id="SSF51679">
    <property type="entry name" value="Bacterial luciferase-like"/>
    <property type="match status" value="1"/>
</dbReference>
<dbReference type="EMBL" id="SOAU01000001">
    <property type="protein sequence ID" value="TDT18268.1"/>
    <property type="molecule type" value="Genomic_DNA"/>
</dbReference>
<sequence length="339" mass="37340">MLIDHSLIGHTSTRAATDAAWAESAGFDGVWTTESVTDAFLQSMAVSLTTERIGVGTAIAVAFARNPMSTAYAAWDLAAASDGRFSLGLGSQIEAHITRRFSMPWSPPVDRMRDYVAAMRAIFDAWRNGTRLRYEGDTYRHTLMSPVFTPPHHDHEIPIGVAAVGPKMTELAGESCDFAILHGMIHPAYFDDVTLPALQRGLDTSGRERSAVTLSCPLFMVMGDDEEAIAASTAETKGQIAFYASTPAYRRVLDPIGYGELQPELQQLSREGKWQEMSGLIDDDLLHHLAFVGRPEDMPSLVRERFDGRLDRVSSYFGWPVDDPDRLGEILAGFHTDDD</sequence>
<evidence type="ECO:0000259" key="1">
    <source>
        <dbReference type="Pfam" id="PF00296"/>
    </source>
</evidence>
<dbReference type="InterPro" id="IPR050564">
    <property type="entry name" value="F420-G6PD/mer"/>
</dbReference>
<evidence type="ECO:0000313" key="2">
    <source>
        <dbReference type="EMBL" id="TDT18268.1"/>
    </source>
</evidence>
<dbReference type="Pfam" id="PF00296">
    <property type="entry name" value="Bac_luciferase"/>
    <property type="match status" value="1"/>
</dbReference>
<dbReference type="NCBIfam" id="TIGR03617">
    <property type="entry name" value="F420_MSMEG_2256"/>
    <property type="match status" value="1"/>
</dbReference>
<feature type="domain" description="Luciferase-like" evidence="1">
    <location>
        <begin position="19"/>
        <end position="303"/>
    </location>
</feature>
<dbReference type="GO" id="GO:0016705">
    <property type="term" value="F:oxidoreductase activity, acting on paired donors, with incorporation or reduction of molecular oxygen"/>
    <property type="evidence" value="ECO:0007669"/>
    <property type="project" value="InterPro"/>
</dbReference>
<dbReference type="AlphaFoldDB" id="A0A4V3EJH9"/>
<dbReference type="PANTHER" id="PTHR43244">
    <property type="match status" value="1"/>
</dbReference>
<dbReference type="InterPro" id="IPR036661">
    <property type="entry name" value="Luciferase-like_sf"/>
</dbReference>
<dbReference type="Proteomes" id="UP000294558">
    <property type="component" value="Unassembled WGS sequence"/>
</dbReference>
<dbReference type="PANTHER" id="PTHR43244:SF2">
    <property type="entry name" value="CONSERVED HYPOTHETICAL ALANINE AND PROLINE-RICH PROTEIN"/>
    <property type="match status" value="1"/>
</dbReference>
<reference evidence="2 3" key="1">
    <citation type="submission" date="2019-03" db="EMBL/GenBank/DDBJ databases">
        <title>Sequencing the genomes of 1000 actinobacteria strains.</title>
        <authorList>
            <person name="Klenk H.-P."/>
        </authorList>
    </citation>
    <scope>NUCLEOTIDE SEQUENCE [LARGE SCALE GENOMIC DNA]</scope>
    <source>
        <strain evidence="2 3">DSM 18936</strain>
    </source>
</reference>